<dbReference type="HOGENOM" id="CLU_1482311_0_0_1"/>
<keyword evidence="1" id="KW-1133">Transmembrane helix</keyword>
<dbReference type="EMBL" id="GL698609">
    <property type="protein sequence ID" value="EFY84711.1"/>
    <property type="molecule type" value="Genomic_DNA"/>
</dbReference>
<keyword evidence="1" id="KW-0812">Transmembrane</keyword>
<accession>E9EH82</accession>
<sequence length="182" mass="20029">MELLGLFAAYATLSSKLASGLGVASIDGMDIHMRRLAPRAMSALLFAMAIQVIFLGFVPFGAAAMLVASIAKSYATLRVFEMVCEAASPIYCPSSKLKQVYYTLWANAAVIKMFSVFATRNANIQSFYIQALHYIVSFALTLGQLIVFTPRHVTNKKLLWALMLVPLLPYLAHRAAIRSARF</sequence>
<evidence type="ECO:0000313" key="3">
    <source>
        <dbReference type="Proteomes" id="UP000002499"/>
    </source>
</evidence>
<evidence type="ECO:0000313" key="2">
    <source>
        <dbReference type="EMBL" id="EFY84711.1"/>
    </source>
</evidence>
<feature type="transmembrane region" description="Helical" evidence="1">
    <location>
        <begin position="127"/>
        <end position="146"/>
    </location>
</feature>
<dbReference type="Proteomes" id="UP000002499">
    <property type="component" value="Unassembled WGS sequence"/>
</dbReference>
<keyword evidence="3" id="KW-1185">Reference proteome</keyword>
<proteinExistence type="predicted"/>
<dbReference type="KEGG" id="maw:19253541"/>
<dbReference type="InParanoid" id="E9EH82"/>
<reference evidence="2 3" key="1">
    <citation type="journal article" date="2011" name="PLoS Genet.">
        <title>Genome sequencing and comparative transcriptomics of the model entomopathogenic fungi Metarhizium anisopliae and M. acridum.</title>
        <authorList>
            <person name="Gao Q."/>
            <person name="Jin K."/>
            <person name="Ying S.H."/>
            <person name="Zhang Y."/>
            <person name="Xiao G."/>
            <person name="Shang Y."/>
            <person name="Duan Z."/>
            <person name="Hu X."/>
            <person name="Xie X.Q."/>
            <person name="Zhou G."/>
            <person name="Peng G."/>
            <person name="Luo Z."/>
            <person name="Huang W."/>
            <person name="Wang B."/>
            <person name="Fang W."/>
            <person name="Wang S."/>
            <person name="Zhong Y."/>
            <person name="Ma L.J."/>
            <person name="St Leger R.J."/>
            <person name="Zhao G.P."/>
            <person name="Pei Y."/>
            <person name="Feng M.G."/>
            <person name="Xia Y."/>
            <person name="Wang C."/>
        </authorList>
    </citation>
    <scope>NUCLEOTIDE SEQUENCE [LARGE SCALE GENOMIC DNA]</scope>
    <source>
        <strain evidence="2 3">CQMa 102</strain>
    </source>
</reference>
<dbReference type="AlphaFoldDB" id="E9EH82"/>
<feature type="transmembrane region" description="Helical" evidence="1">
    <location>
        <begin position="158"/>
        <end position="177"/>
    </location>
</feature>
<protein>
    <submittedName>
        <fullName evidence="2">Uncharacterized protein</fullName>
    </submittedName>
</protein>
<name>E9EH82_METAQ</name>
<organism evidence="3">
    <name type="scientific">Metarhizium acridum (strain CQMa 102)</name>
    <dbReference type="NCBI Taxonomy" id="655827"/>
    <lineage>
        <taxon>Eukaryota</taxon>
        <taxon>Fungi</taxon>
        <taxon>Dikarya</taxon>
        <taxon>Ascomycota</taxon>
        <taxon>Pezizomycotina</taxon>
        <taxon>Sordariomycetes</taxon>
        <taxon>Hypocreomycetidae</taxon>
        <taxon>Hypocreales</taxon>
        <taxon>Clavicipitaceae</taxon>
        <taxon>Metarhizium</taxon>
    </lineage>
</organism>
<evidence type="ECO:0000256" key="1">
    <source>
        <dbReference type="SAM" id="Phobius"/>
    </source>
</evidence>
<dbReference type="GeneID" id="19253541"/>
<gene>
    <name evidence="2" type="ORF">MAC_09230</name>
</gene>
<feature type="transmembrane region" description="Helical" evidence="1">
    <location>
        <begin position="44"/>
        <end position="68"/>
    </location>
</feature>
<keyword evidence="1" id="KW-0472">Membrane</keyword>